<dbReference type="Pfam" id="PF00069">
    <property type="entry name" value="Pkinase"/>
    <property type="match status" value="1"/>
</dbReference>
<evidence type="ECO:0000259" key="8">
    <source>
        <dbReference type="PROSITE" id="PS50011"/>
    </source>
</evidence>
<dbReference type="PANTHER" id="PTHR22974:SF21">
    <property type="entry name" value="DUAL SPECIFICITY PROTEIN KINASE TTK"/>
    <property type="match status" value="1"/>
</dbReference>
<dbReference type="Gene3D" id="3.30.200.20">
    <property type="entry name" value="Phosphorylase Kinase, domain 1"/>
    <property type="match status" value="1"/>
</dbReference>
<dbReference type="EMBL" id="LXFE01000119">
    <property type="protein sequence ID" value="OLL27124.1"/>
    <property type="molecule type" value="Genomic_DNA"/>
</dbReference>
<protein>
    <submittedName>
        <fullName evidence="9">Serine/threonine-protein kinase mph1</fullName>
    </submittedName>
</protein>
<evidence type="ECO:0000256" key="3">
    <source>
        <dbReference type="ARBA" id="ARBA00022741"/>
    </source>
</evidence>
<keyword evidence="2" id="KW-0808">Transferase</keyword>
<dbReference type="GO" id="GO:0004674">
    <property type="term" value="F:protein serine/threonine kinase activity"/>
    <property type="evidence" value="ECO:0007669"/>
    <property type="project" value="UniProtKB-KW"/>
</dbReference>
<keyword evidence="4 9" id="KW-0418">Kinase</keyword>
<dbReference type="CDD" id="cd14131">
    <property type="entry name" value="PKc_Mps1"/>
    <property type="match status" value="1"/>
</dbReference>
<dbReference type="GO" id="GO:0005634">
    <property type="term" value="C:nucleus"/>
    <property type="evidence" value="ECO:0007669"/>
    <property type="project" value="TreeGrafter"/>
</dbReference>
<comment type="caution">
    <text evidence="9">The sequence shown here is derived from an EMBL/GenBank/DDBJ whole genome shotgun (WGS) entry which is preliminary data.</text>
</comment>
<sequence length="638" mass="70783">MPLPFSPTAGDNSLDADPPPPVLDSVLGRLLLAGDTEPAIADLPLPHTRFFRPNSSIRPRKIARARLGPPKRADVGIDANNDGNIDNIGGDNNGGDVNIEGDVNNIDRDSGNIDRDINNIGENINDIDDFHRNIEGNIININNIEQDNIGIKYPIDSPNIIRDSVRSNTPDSIKSKIIRDSIKSIITRDSVRSNTPDSIKSNIIRDSVKSIITRDSIRSNTPDSVKSIITRDSVRSNTRDSIKSNIIPHAINPNINTNIKSIKSINIPIDLSSRSLLSSSLDRSLLSAPPLRTSTPPSSPKHKTTITLNDRTYTRLSIIGRGGSSKVFKVISPDNKIYALKRVSFDKADNSAIQGYKNEIALLKKLAGHDEIVRLYDSEINDHKGYLLMLMEIGEIDLAHILQKSSDQQPDMNFIKFTWKQMLYAVHIIHESKIVHSDLKPANFLMVQGSLKLIDFGIAKAIANDTTNIHRETQVGTVNYMSPEAIRDTGLPGKSRMMKLGRPSDIWSLGCILYQMVYGKLPFGHLTMYQKLQVIPDPRCEILFPDHGSGGLAIDSSLMQCLKGCLCRDPKTRMTIPQLLNHSFLRAPSSTDKVAISVDQMFRLMVETLEYGQKGGDTRPQVVMRLAKDVFDKLKRDS</sequence>
<dbReference type="AlphaFoldDB" id="A0A1U7LWW1"/>
<feature type="region of interest" description="Disordered" evidence="7">
    <location>
        <begin position="1"/>
        <end position="21"/>
    </location>
</feature>
<dbReference type="InterPro" id="IPR000719">
    <property type="entry name" value="Prot_kinase_dom"/>
</dbReference>
<name>A0A1U7LWW1_NEOID</name>
<dbReference type="GO" id="GO:0000776">
    <property type="term" value="C:kinetochore"/>
    <property type="evidence" value="ECO:0007669"/>
    <property type="project" value="TreeGrafter"/>
</dbReference>
<keyword evidence="3 6" id="KW-0547">Nucleotide-binding</keyword>
<dbReference type="InterPro" id="IPR008271">
    <property type="entry name" value="Ser/Thr_kinase_AS"/>
</dbReference>
<organism evidence="9 10">
    <name type="scientific">Neolecta irregularis (strain DAH-3)</name>
    <dbReference type="NCBI Taxonomy" id="1198029"/>
    <lineage>
        <taxon>Eukaryota</taxon>
        <taxon>Fungi</taxon>
        <taxon>Dikarya</taxon>
        <taxon>Ascomycota</taxon>
        <taxon>Taphrinomycotina</taxon>
        <taxon>Neolectales</taxon>
        <taxon>Neolectaceae</taxon>
        <taxon>Neolecta</taxon>
    </lineage>
</organism>
<dbReference type="PROSITE" id="PS50011">
    <property type="entry name" value="PROTEIN_KINASE_DOM"/>
    <property type="match status" value="1"/>
</dbReference>
<dbReference type="PANTHER" id="PTHR22974">
    <property type="entry name" value="MIXED LINEAGE PROTEIN KINASE"/>
    <property type="match status" value="1"/>
</dbReference>
<keyword evidence="5 6" id="KW-0067">ATP-binding</keyword>
<dbReference type="SUPFAM" id="SSF56112">
    <property type="entry name" value="Protein kinase-like (PK-like)"/>
    <property type="match status" value="1"/>
</dbReference>
<dbReference type="GO" id="GO:0004712">
    <property type="term" value="F:protein serine/threonine/tyrosine kinase activity"/>
    <property type="evidence" value="ECO:0007669"/>
    <property type="project" value="TreeGrafter"/>
</dbReference>
<evidence type="ECO:0000256" key="1">
    <source>
        <dbReference type="ARBA" id="ARBA00022527"/>
    </source>
</evidence>
<dbReference type="PROSITE" id="PS00108">
    <property type="entry name" value="PROTEIN_KINASE_ST"/>
    <property type="match status" value="1"/>
</dbReference>
<evidence type="ECO:0000313" key="10">
    <source>
        <dbReference type="Proteomes" id="UP000186594"/>
    </source>
</evidence>
<proteinExistence type="predicted"/>
<keyword evidence="10" id="KW-1185">Reference proteome</keyword>
<evidence type="ECO:0000313" key="9">
    <source>
        <dbReference type="EMBL" id="OLL27124.1"/>
    </source>
</evidence>
<evidence type="ECO:0000256" key="7">
    <source>
        <dbReference type="SAM" id="MobiDB-lite"/>
    </source>
</evidence>
<dbReference type="FunFam" id="3.30.200.20:FF:000131">
    <property type="entry name" value="Dual specificity protein kinase TTK"/>
    <property type="match status" value="1"/>
</dbReference>
<keyword evidence="1" id="KW-0723">Serine/threonine-protein kinase</keyword>
<evidence type="ECO:0000256" key="4">
    <source>
        <dbReference type="ARBA" id="ARBA00022777"/>
    </source>
</evidence>
<reference evidence="9 10" key="1">
    <citation type="submission" date="2016-04" db="EMBL/GenBank/DDBJ databases">
        <title>Evolutionary innovation and constraint leading to complex multicellularity in the Ascomycota.</title>
        <authorList>
            <person name="Cisse O."/>
            <person name="Nguyen A."/>
            <person name="Hewitt D.A."/>
            <person name="Jedd G."/>
            <person name="Stajich J.E."/>
        </authorList>
    </citation>
    <scope>NUCLEOTIDE SEQUENCE [LARGE SCALE GENOMIC DNA]</scope>
    <source>
        <strain evidence="9 10">DAH-3</strain>
    </source>
</reference>
<dbReference type="OrthoDB" id="20524at2759"/>
<evidence type="ECO:0000256" key="2">
    <source>
        <dbReference type="ARBA" id="ARBA00022679"/>
    </source>
</evidence>
<feature type="domain" description="Protein kinase" evidence="8">
    <location>
        <begin position="313"/>
        <end position="585"/>
    </location>
</feature>
<dbReference type="GO" id="GO:0033316">
    <property type="term" value="P:meiotic spindle assembly checkpoint signaling"/>
    <property type="evidence" value="ECO:0007669"/>
    <property type="project" value="TreeGrafter"/>
</dbReference>
<dbReference type="SMART" id="SM00220">
    <property type="entry name" value="S_TKc"/>
    <property type="match status" value="1"/>
</dbReference>
<dbReference type="GO" id="GO:0007094">
    <property type="term" value="P:mitotic spindle assembly checkpoint signaling"/>
    <property type="evidence" value="ECO:0007669"/>
    <property type="project" value="TreeGrafter"/>
</dbReference>
<dbReference type="InterPro" id="IPR017441">
    <property type="entry name" value="Protein_kinase_ATP_BS"/>
</dbReference>
<dbReference type="PROSITE" id="PS00107">
    <property type="entry name" value="PROTEIN_KINASE_ATP"/>
    <property type="match status" value="1"/>
</dbReference>
<feature type="binding site" evidence="6">
    <location>
        <position position="341"/>
    </location>
    <ligand>
        <name>ATP</name>
        <dbReference type="ChEBI" id="CHEBI:30616"/>
    </ligand>
</feature>
<dbReference type="Proteomes" id="UP000186594">
    <property type="component" value="Unassembled WGS sequence"/>
</dbReference>
<dbReference type="OMA" id="HIIHESK"/>
<dbReference type="GO" id="GO:0034501">
    <property type="term" value="P:protein localization to kinetochore"/>
    <property type="evidence" value="ECO:0007669"/>
    <property type="project" value="TreeGrafter"/>
</dbReference>
<dbReference type="FunFam" id="1.10.510.10:FF:000224">
    <property type="entry name" value="serine/threonine-protein kinase mph1 isoform X1"/>
    <property type="match status" value="1"/>
</dbReference>
<accession>A0A1U7LWW1</accession>
<dbReference type="InterPro" id="IPR027084">
    <property type="entry name" value="Mps1_cat"/>
</dbReference>
<dbReference type="Gene3D" id="1.10.510.10">
    <property type="entry name" value="Transferase(Phosphotransferase) domain 1"/>
    <property type="match status" value="1"/>
</dbReference>
<dbReference type="InterPro" id="IPR011009">
    <property type="entry name" value="Kinase-like_dom_sf"/>
</dbReference>
<dbReference type="GO" id="GO:0005524">
    <property type="term" value="F:ATP binding"/>
    <property type="evidence" value="ECO:0007669"/>
    <property type="project" value="UniProtKB-UniRule"/>
</dbReference>
<dbReference type="STRING" id="1198029.A0A1U7LWW1"/>
<evidence type="ECO:0000256" key="5">
    <source>
        <dbReference type="ARBA" id="ARBA00022840"/>
    </source>
</evidence>
<evidence type="ECO:0000256" key="6">
    <source>
        <dbReference type="PROSITE-ProRule" id="PRU10141"/>
    </source>
</evidence>
<gene>
    <name evidence="9" type="ORF">NEOLI_000420</name>
</gene>
<dbReference type="GO" id="GO:0098813">
    <property type="term" value="P:nuclear chromosome segregation"/>
    <property type="evidence" value="ECO:0007669"/>
    <property type="project" value="UniProtKB-ARBA"/>
</dbReference>